<dbReference type="EMBL" id="SEYY01008016">
    <property type="protein sequence ID" value="KAB7502290.1"/>
    <property type="molecule type" value="Genomic_DNA"/>
</dbReference>
<accession>A0A5N5TBF3</accession>
<dbReference type="Proteomes" id="UP000326759">
    <property type="component" value="Unassembled WGS sequence"/>
</dbReference>
<sequence length="75" mass="8605">MFTLGNTPFPGFPSNHLGTALIKGMRLEKPKYCNDQMIKDYGLGLRIMDYDKYKCYETLYRSNTDTTVVDNVTAK</sequence>
<keyword evidence="2" id="KW-1185">Reference proteome</keyword>
<comment type="caution">
    <text evidence="1">The sequence shown here is derived from an EMBL/GenBank/DDBJ whole genome shotgun (WGS) entry which is preliminary data.</text>
</comment>
<dbReference type="OrthoDB" id="535945at2759"/>
<dbReference type="AlphaFoldDB" id="A0A5N5TBF3"/>
<organism evidence="1 2">
    <name type="scientific">Armadillidium nasatum</name>
    <dbReference type="NCBI Taxonomy" id="96803"/>
    <lineage>
        <taxon>Eukaryota</taxon>
        <taxon>Metazoa</taxon>
        <taxon>Ecdysozoa</taxon>
        <taxon>Arthropoda</taxon>
        <taxon>Crustacea</taxon>
        <taxon>Multicrustacea</taxon>
        <taxon>Malacostraca</taxon>
        <taxon>Eumalacostraca</taxon>
        <taxon>Peracarida</taxon>
        <taxon>Isopoda</taxon>
        <taxon>Oniscidea</taxon>
        <taxon>Crinocheta</taxon>
        <taxon>Armadillidiidae</taxon>
        <taxon>Armadillidium</taxon>
    </lineage>
</organism>
<evidence type="ECO:0000313" key="1">
    <source>
        <dbReference type="EMBL" id="KAB7502290.1"/>
    </source>
</evidence>
<reference evidence="1 2" key="1">
    <citation type="journal article" date="2019" name="PLoS Biol.">
        <title>Sex chromosomes control vertical transmission of feminizing Wolbachia symbionts in an isopod.</title>
        <authorList>
            <person name="Becking T."/>
            <person name="Chebbi M.A."/>
            <person name="Giraud I."/>
            <person name="Moumen B."/>
            <person name="Laverre T."/>
            <person name="Caubet Y."/>
            <person name="Peccoud J."/>
            <person name="Gilbert C."/>
            <person name="Cordaux R."/>
        </authorList>
    </citation>
    <scope>NUCLEOTIDE SEQUENCE [LARGE SCALE GENOMIC DNA]</scope>
    <source>
        <strain evidence="1">ANa2</strain>
        <tissue evidence="1">Whole body excluding digestive tract and cuticle</tissue>
    </source>
</reference>
<protein>
    <submittedName>
        <fullName evidence="1">Uncharacterized protein</fullName>
    </submittedName>
</protein>
<gene>
    <name evidence="1" type="ORF">Anas_14743</name>
</gene>
<proteinExistence type="predicted"/>
<evidence type="ECO:0000313" key="2">
    <source>
        <dbReference type="Proteomes" id="UP000326759"/>
    </source>
</evidence>
<name>A0A5N5TBF3_9CRUS</name>